<comment type="similarity">
    <text evidence="8">Belongs to the peptidase M24A family. Methionine aminopeptidase archaeal type 2 subfamily.</text>
</comment>
<dbReference type="InterPro" id="IPR050247">
    <property type="entry name" value="Met_Aminopeptidase_Type2"/>
</dbReference>
<feature type="binding site" evidence="8">
    <location>
        <position position="288"/>
    </location>
    <ligand>
        <name>a divalent metal cation</name>
        <dbReference type="ChEBI" id="CHEBI:60240"/>
        <label>2</label>
        <note>catalytic</note>
    </ligand>
</feature>
<dbReference type="SUPFAM" id="SSF46785">
    <property type="entry name" value="Winged helix' DNA-binding domain"/>
    <property type="match status" value="1"/>
</dbReference>
<protein>
    <recommendedName>
        <fullName evidence="8 9">Methionine aminopeptidase</fullName>
        <shortName evidence="8">MAP</shortName>
        <shortName evidence="8">MetAP</shortName>
        <ecNumber evidence="8 9">3.4.11.18</ecNumber>
    </recommendedName>
    <alternativeName>
        <fullName evidence="8">Peptidase M</fullName>
    </alternativeName>
</protein>
<accession>A0A133VA50</accession>
<dbReference type="InterPro" id="IPR002468">
    <property type="entry name" value="Pept_M24A_MAP2"/>
</dbReference>
<dbReference type="PATRIC" id="fig|1698276.3.peg.364"/>
<dbReference type="InterPro" id="IPR036005">
    <property type="entry name" value="Creatinase/aminopeptidase-like"/>
</dbReference>
<keyword evidence="4 8" id="KW-0031">Aminopeptidase</keyword>
<evidence type="ECO:0000256" key="6">
    <source>
        <dbReference type="ARBA" id="ARBA00022723"/>
    </source>
</evidence>
<reference evidence="11 12" key="1">
    <citation type="journal article" date="2016" name="Sci. Rep.">
        <title>Metabolic traits of an uncultured archaeal lineage -MSBL1- from brine pools of the Red Sea.</title>
        <authorList>
            <person name="Mwirichia R."/>
            <person name="Alam I."/>
            <person name="Rashid M."/>
            <person name="Vinu M."/>
            <person name="Ba-Alawi W."/>
            <person name="Anthony Kamau A."/>
            <person name="Kamanda Ngugi D."/>
            <person name="Goker M."/>
            <person name="Klenk H.P."/>
            <person name="Bajic V."/>
            <person name="Stingl U."/>
        </authorList>
    </citation>
    <scope>NUCLEOTIDE SEQUENCE [LARGE SCALE GENOMIC DNA]</scope>
    <source>
        <strain evidence="11">SCGC-AAA261G05</strain>
    </source>
</reference>
<dbReference type="HAMAP" id="MF_01975">
    <property type="entry name" value="MetAP_2_arc"/>
    <property type="match status" value="1"/>
</dbReference>
<proteinExistence type="inferred from homology"/>
<dbReference type="NCBIfam" id="TIGR00501">
    <property type="entry name" value="met_pdase_II"/>
    <property type="match status" value="1"/>
</dbReference>
<comment type="catalytic activity">
    <reaction evidence="1 8 9">
        <text>Release of N-terminal amino acids, preferentially methionine, from peptides and arylamides.</text>
        <dbReference type="EC" id="3.4.11.18"/>
    </reaction>
</comment>
<keyword evidence="7 8" id="KW-0378">Hydrolase</keyword>
<dbReference type="GO" id="GO:0006508">
    <property type="term" value="P:proteolysis"/>
    <property type="evidence" value="ECO:0007669"/>
    <property type="project" value="UniProtKB-KW"/>
</dbReference>
<feature type="binding site" evidence="8">
    <location>
        <position position="170"/>
    </location>
    <ligand>
        <name>substrate</name>
    </ligand>
</feature>
<dbReference type="InterPro" id="IPR036388">
    <property type="entry name" value="WH-like_DNA-bd_sf"/>
</dbReference>
<dbReference type="InterPro" id="IPR001714">
    <property type="entry name" value="Pept_M24_MAP"/>
</dbReference>
<dbReference type="EMBL" id="LHYA01000030">
    <property type="protein sequence ID" value="KXB03330.1"/>
    <property type="molecule type" value="Genomic_DNA"/>
</dbReference>
<comment type="subunit">
    <text evidence="8">Monomer.</text>
</comment>
<organism evidence="11 12">
    <name type="scientific">candidate division MSBL1 archaeon SCGC-AAA261G05</name>
    <dbReference type="NCBI Taxonomy" id="1698276"/>
    <lineage>
        <taxon>Archaea</taxon>
        <taxon>Methanobacteriati</taxon>
        <taxon>Methanobacteriota</taxon>
        <taxon>candidate division MSBL1</taxon>
    </lineage>
</organism>
<dbReference type="PANTHER" id="PTHR45777:SF2">
    <property type="entry name" value="METHIONINE AMINOPEPTIDASE 2"/>
    <property type="match status" value="1"/>
</dbReference>
<sequence length="303" mass="33503">MVVISVLNDEKLKTYRKVGKLTGEIRDTIQEKVKLGETLLNIAETTEELIRDKGAEPAFPCNVSVNEFAAHYSPPEGDETEIKEGDLVKVDIGAHIDGYIADTAISIATDEKGEKLVNAVNQVLEKAIQAVKPGVNVGEIGAVIENTANEAGFKPIENLTGHSLARWSLHSGITIPNVEKDTEDELKEDDVIALEPFITDGAGEVEDQPEVYIFRYLSSEPVSGRMARQTIRRISKKYGKLPFAERWLARDMSKIRLQMTLRELLTSGAIHPYYVLKEIEDGMVAQAEHTLIVTKDGCEVTTQ</sequence>
<feature type="binding site" evidence="8">
    <location>
        <position position="195"/>
    </location>
    <ligand>
        <name>a divalent metal cation</name>
        <dbReference type="ChEBI" id="CHEBI:60240"/>
        <label>2</label>
        <note>catalytic</note>
    </ligand>
</feature>
<dbReference type="Gene3D" id="1.10.10.10">
    <property type="entry name" value="Winged helix-like DNA-binding domain superfamily/Winged helix DNA-binding domain"/>
    <property type="match status" value="1"/>
</dbReference>
<dbReference type="InterPro" id="IPR036390">
    <property type="entry name" value="WH_DNA-bd_sf"/>
</dbReference>
<dbReference type="InterPro" id="IPR018349">
    <property type="entry name" value="Pept_M24A_MAP2_BS"/>
</dbReference>
<dbReference type="Pfam" id="PF00557">
    <property type="entry name" value="Peptidase_M24"/>
    <property type="match status" value="1"/>
</dbReference>
<feature type="binding site" evidence="8">
    <location>
        <position position="102"/>
    </location>
    <ligand>
        <name>a divalent metal cation</name>
        <dbReference type="ChEBI" id="CHEBI:60240"/>
        <label>1</label>
    </ligand>
</feature>
<comment type="cofactor">
    <cofactor evidence="2">
        <name>Mn(2+)</name>
        <dbReference type="ChEBI" id="CHEBI:29035"/>
    </cofactor>
</comment>
<dbReference type="GO" id="GO:0004239">
    <property type="term" value="F:initiator methionyl aminopeptidase activity"/>
    <property type="evidence" value="ECO:0007669"/>
    <property type="project" value="UniProtKB-UniRule"/>
</dbReference>
<keyword evidence="12" id="KW-1185">Reference proteome</keyword>
<dbReference type="InterPro" id="IPR000994">
    <property type="entry name" value="Pept_M24"/>
</dbReference>
<evidence type="ECO:0000256" key="5">
    <source>
        <dbReference type="ARBA" id="ARBA00022670"/>
    </source>
</evidence>
<evidence type="ECO:0000256" key="1">
    <source>
        <dbReference type="ARBA" id="ARBA00000294"/>
    </source>
</evidence>
<dbReference type="AlphaFoldDB" id="A0A133VA50"/>
<feature type="binding site" evidence="8">
    <location>
        <position position="102"/>
    </location>
    <ligand>
        <name>a divalent metal cation</name>
        <dbReference type="ChEBI" id="CHEBI:60240"/>
        <label>2</label>
        <note>catalytic</note>
    </ligand>
</feature>
<evidence type="ECO:0000256" key="3">
    <source>
        <dbReference type="ARBA" id="ARBA00001954"/>
    </source>
</evidence>
<comment type="cofactor">
    <cofactor evidence="3">
        <name>Fe(2+)</name>
        <dbReference type="ChEBI" id="CHEBI:29033"/>
    </cofactor>
</comment>
<evidence type="ECO:0000256" key="7">
    <source>
        <dbReference type="ARBA" id="ARBA00022801"/>
    </source>
</evidence>
<evidence type="ECO:0000256" key="2">
    <source>
        <dbReference type="ARBA" id="ARBA00001936"/>
    </source>
</evidence>
<evidence type="ECO:0000256" key="4">
    <source>
        <dbReference type="ARBA" id="ARBA00022438"/>
    </source>
</evidence>
<dbReference type="GO" id="GO:0005737">
    <property type="term" value="C:cytoplasm"/>
    <property type="evidence" value="ECO:0007669"/>
    <property type="project" value="TreeGrafter"/>
</dbReference>
<feature type="binding site" evidence="8">
    <location>
        <position position="71"/>
    </location>
    <ligand>
        <name>substrate</name>
    </ligand>
</feature>
<dbReference type="PRINTS" id="PR00599">
    <property type="entry name" value="MAPEPTIDASE"/>
</dbReference>
<feature type="binding site" evidence="8">
    <location>
        <position position="91"/>
    </location>
    <ligand>
        <name>a divalent metal cation</name>
        <dbReference type="ChEBI" id="CHEBI:60240"/>
        <label>1</label>
    </ligand>
</feature>
<name>A0A133VA50_9EURY</name>
<evidence type="ECO:0000256" key="9">
    <source>
        <dbReference type="RuleBase" id="RU003653"/>
    </source>
</evidence>
<feature type="binding site" evidence="8">
    <location>
        <position position="162"/>
    </location>
    <ligand>
        <name>a divalent metal cation</name>
        <dbReference type="ChEBI" id="CHEBI:60240"/>
        <label>2</label>
        <note>catalytic</note>
    </ligand>
</feature>
<evidence type="ECO:0000256" key="8">
    <source>
        <dbReference type="HAMAP-Rule" id="MF_01975"/>
    </source>
</evidence>
<evidence type="ECO:0000313" key="12">
    <source>
        <dbReference type="Proteomes" id="UP000070405"/>
    </source>
</evidence>
<feature type="domain" description="Peptidase M24" evidence="10">
    <location>
        <begin position="15"/>
        <end position="202"/>
    </location>
</feature>
<dbReference type="PROSITE" id="PS01202">
    <property type="entry name" value="MAP_2"/>
    <property type="match status" value="1"/>
</dbReference>
<dbReference type="GO" id="GO:0046872">
    <property type="term" value="F:metal ion binding"/>
    <property type="evidence" value="ECO:0007669"/>
    <property type="project" value="UniProtKB-UniRule"/>
</dbReference>
<evidence type="ECO:0000313" key="11">
    <source>
        <dbReference type="EMBL" id="KXB03330.1"/>
    </source>
</evidence>
<gene>
    <name evidence="8" type="primary">map</name>
    <name evidence="11" type="ORF">AKJ47_02470</name>
</gene>
<comment type="cofactor">
    <cofactor evidence="8">
        <name>Co(2+)</name>
        <dbReference type="ChEBI" id="CHEBI:48828"/>
    </cofactor>
    <cofactor evidence="8">
        <name>Zn(2+)</name>
        <dbReference type="ChEBI" id="CHEBI:29105"/>
    </cofactor>
    <cofactor evidence="8">
        <name>Mn(2+)</name>
        <dbReference type="ChEBI" id="CHEBI:29035"/>
    </cofactor>
    <cofactor evidence="8">
        <name>Fe(2+)</name>
        <dbReference type="ChEBI" id="CHEBI:29033"/>
    </cofactor>
    <text evidence="8">Binds 2 divalent metal cations per subunit. Has a high-affinity and a low affinity metal-binding site. The true nature of the physiological cofactor is under debate. The enzyme is active with cobalt, zinc, manganese or divalent iron ions. Most likely, methionine aminopeptidases function as mononuclear Fe(2+)-metalloproteases under physiological conditions, and the catalytically relevant metal-binding site has been assigned to the histidine-containing high-affinity site.</text>
</comment>
<dbReference type="GO" id="GO:0070006">
    <property type="term" value="F:metalloaminopeptidase activity"/>
    <property type="evidence" value="ECO:0007669"/>
    <property type="project" value="UniProtKB-UniRule"/>
</dbReference>
<comment type="caution">
    <text evidence="11">The sequence shown here is derived from an EMBL/GenBank/DDBJ whole genome shotgun (WGS) entry which is preliminary data.</text>
</comment>
<feature type="binding site" evidence="8">
    <location>
        <position position="288"/>
    </location>
    <ligand>
        <name>a divalent metal cation</name>
        <dbReference type="ChEBI" id="CHEBI:60240"/>
        <label>1</label>
    </ligand>
</feature>
<comment type="function">
    <text evidence="8 9">Removes the N-terminal methionine from nascent proteins. The N-terminal methionine is often cleaved when the second residue in the primary sequence is small and uncharged (Met-Ala-, Cys, Gly, Pro, Ser, Thr, or Val).</text>
</comment>
<dbReference type="Gene3D" id="3.90.230.10">
    <property type="entry name" value="Creatinase/methionine aminopeptidase superfamily"/>
    <property type="match status" value="1"/>
</dbReference>
<keyword evidence="6 8" id="KW-0479">Metal-binding</keyword>
<evidence type="ECO:0000259" key="10">
    <source>
        <dbReference type="Pfam" id="PF00557"/>
    </source>
</evidence>
<dbReference type="PANTHER" id="PTHR45777">
    <property type="entry name" value="METHIONINE AMINOPEPTIDASE 2"/>
    <property type="match status" value="1"/>
</dbReference>
<dbReference type="InterPro" id="IPR028595">
    <property type="entry name" value="MetAP_archaeal"/>
</dbReference>
<dbReference type="SUPFAM" id="SSF55920">
    <property type="entry name" value="Creatinase/aminopeptidase"/>
    <property type="match status" value="1"/>
</dbReference>
<dbReference type="EC" id="3.4.11.18" evidence="8 9"/>
<keyword evidence="5 8" id="KW-0645">Protease</keyword>
<dbReference type="Proteomes" id="UP000070405">
    <property type="component" value="Unassembled WGS sequence"/>
</dbReference>